<dbReference type="RefSeq" id="WP_221258044.1">
    <property type="nucleotide sequence ID" value="NZ_AP024749.1"/>
</dbReference>
<evidence type="ECO:0000313" key="2">
    <source>
        <dbReference type="Proteomes" id="UP000825258"/>
    </source>
</evidence>
<protein>
    <recommendedName>
        <fullName evidence="3">DUF4034 domain-containing protein</fullName>
    </recommendedName>
</protein>
<gene>
    <name evidence="1" type="ORF">KK2020170_18070</name>
</gene>
<evidence type="ECO:0000313" key="1">
    <source>
        <dbReference type="EMBL" id="BCY28939.1"/>
    </source>
</evidence>
<reference evidence="1 2" key="1">
    <citation type="submission" date="2021-06" db="EMBL/GenBank/DDBJ databases">
        <title>Whole genome sequences of Flavobacterium sp. KK2020170 and assembly.</title>
        <authorList>
            <person name="Kitahara K."/>
            <person name="Miyoshi S."/>
            <person name="Uesaka K."/>
        </authorList>
    </citation>
    <scope>NUCLEOTIDE SEQUENCE [LARGE SCALE GENOMIC DNA]</scope>
    <source>
        <strain evidence="1 2">KK2020170</strain>
    </source>
</reference>
<evidence type="ECO:0008006" key="3">
    <source>
        <dbReference type="Google" id="ProtNLM"/>
    </source>
</evidence>
<organism evidence="1 2">
    <name type="scientific">Flavobacterium okayamense</name>
    <dbReference type="NCBI Taxonomy" id="2830782"/>
    <lineage>
        <taxon>Bacteria</taxon>
        <taxon>Pseudomonadati</taxon>
        <taxon>Bacteroidota</taxon>
        <taxon>Flavobacteriia</taxon>
        <taxon>Flavobacteriales</taxon>
        <taxon>Flavobacteriaceae</taxon>
        <taxon>Flavobacterium</taxon>
    </lineage>
</organism>
<proteinExistence type="predicted"/>
<dbReference type="EMBL" id="AP024749">
    <property type="protein sequence ID" value="BCY28939.1"/>
    <property type="molecule type" value="Genomic_DNA"/>
</dbReference>
<accession>A0ABM7S5X9</accession>
<name>A0ABM7S5X9_9FLAO</name>
<sequence>MMHFFNEYPIIKWVLVGFGILYFLDKYGIFSPVDNLINRIGRYKFKSNAHLNDPKLKEVIEYFNKKQFSNVEQSLKSMSASQRSFAFESLGQYGETKITDEWINKEPNNDLPKLIKGYQFIHKAWEIRGRGTIDTVSNEKQVAFKKQLKKAEEVLISIQTNSFYKVNSVACLLTIYKAINVNREHVHQLFEDAVKSAPDDAELHKTYMAFVSPKWGATEEEYKNYLNRINDWSHFIQQLLLAQYYFDLNYFHDYQDEDGKIEDLMLDVKANPIESSNLHRFELYKLLYWTASNLEMNEFEAYYKQMALPYLED</sequence>
<keyword evidence="2" id="KW-1185">Reference proteome</keyword>
<dbReference type="Proteomes" id="UP000825258">
    <property type="component" value="Chromosome"/>
</dbReference>